<sequence length="59" mass="7044">MAELVTASDCYMRIILHCQSEGQKSKREKACVFFYKKVSERHEIQSFCQRIILVTAYYY</sequence>
<dbReference type="RefSeq" id="XP_001874510.1">
    <property type="nucleotide sequence ID" value="XM_001874475.1"/>
</dbReference>
<dbReference type="KEGG" id="lbc:LACBIDRAFT_305203"/>
<dbReference type="HOGENOM" id="CLU_2961183_0_0_1"/>
<gene>
    <name evidence="1" type="ORF">LACBIDRAFT_305203</name>
</gene>
<name>B0CTN5_LACBS</name>
<reference evidence="1 2" key="1">
    <citation type="journal article" date="2008" name="Nature">
        <title>The genome of Laccaria bicolor provides insights into mycorrhizal symbiosis.</title>
        <authorList>
            <person name="Martin F."/>
            <person name="Aerts A."/>
            <person name="Ahren D."/>
            <person name="Brun A."/>
            <person name="Danchin E.G.J."/>
            <person name="Duchaussoy F."/>
            <person name="Gibon J."/>
            <person name="Kohler A."/>
            <person name="Lindquist E."/>
            <person name="Pereda V."/>
            <person name="Salamov A."/>
            <person name="Shapiro H.J."/>
            <person name="Wuyts J."/>
            <person name="Blaudez D."/>
            <person name="Buee M."/>
            <person name="Brokstein P."/>
            <person name="Canbaeck B."/>
            <person name="Cohen D."/>
            <person name="Courty P.E."/>
            <person name="Coutinho P.M."/>
            <person name="Delaruelle C."/>
            <person name="Detter J.C."/>
            <person name="Deveau A."/>
            <person name="DiFazio S."/>
            <person name="Duplessis S."/>
            <person name="Fraissinet-Tachet L."/>
            <person name="Lucic E."/>
            <person name="Frey-Klett P."/>
            <person name="Fourrey C."/>
            <person name="Feussner I."/>
            <person name="Gay G."/>
            <person name="Grimwood J."/>
            <person name="Hoegger P.J."/>
            <person name="Jain P."/>
            <person name="Kilaru S."/>
            <person name="Labbe J."/>
            <person name="Lin Y.C."/>
            <person name="Legue V."/>
            <person name="Le Tacon F."/>
            <person name="Marmeisse R."/>
            <person name="Melayah D."/>
            <person name="Montanini B."/>
            <person name="Muratet M."/>
            <person name="Nehls U."/>
            <person name="Niculita-Hirzel H."/>
            <person name="Oudot-Le Secq M.P."/>
            <person name="Peter M."/>
            <person name="Quesneville H."/>
            <person name="Rajashekar B."/>
            <person name="Reich M."/>
            <person name="Rouhier N."/>
            <person name="Schmutz J."/>
            <person name="Yin T."/>
            <person name="Chalot M."/>
            <person name="Henrissat B."/>
            <person name="Kuees U."/>
            <person name="Lucas S."/>
            <person name="Van de Peer Y."/>
            <person name="Podila G.K."/>
            <person name="Polle A."/>
            <person name="Pukkila P.J."/>
            <person name="Richardson P.M."/>
            <person name="Rouze P."/>
            <person name="Sanders I.R."/>
            <person name="Stajich J.E."/>
            <person name="Tunlid A."/>
            <person name="Tuskan G."/>
            <person name="Grigoriev I.V."/>
        </authorList>
    </citation>
    <scope>NUCLEOTIDE SEQUENCE [LARGE SCALE GENOMIC DNA]</scope>
    <source>
        <strain evidence="2">S238N-H82 / ATCC MYA-4686</strain>
    </source>
</reference>
<evidence type="ECO:0000313" key="2">
    <source>
        <dbReference type="Proteomes" id="UP000001194"/>
    </source>
</evidence>
<accession>B0CTN5</accession>
<protein>
    <submittedName>
        <fullName evidence="1">Predicted protein</fullName>
    </submittedName>
</protein>
<dbReference type="GeneID" id="6070220"/>
<keyword evidence="2" id="KW-1185">Reference proteome</keyword>
<dbReference type="Proteomes" id="UP000001194">
    <property type="component" value="Unassembled WGS sequence"/>
</dbReference>
<dbReference type="InParanoid" id="B0CTN5"/>
<dbReference type="EMBL" id="DS547092">
    <property type="protein sequence ID" value="EDR13951.1"/>
    <property type="molecule type" value="Genomic_DNA"/>
</dbReference>
<evidence type="ECO:0000313" key="1">
    <source>
        <dbReference type="EMBL" id="EDR13951.1"/>
    </source>
</evidence>
<organism evidence="2">
    <name type="scientific">Laccaria bicolor (strain S238N-H82 / ATCC MYA-4686)</name>
    <name type="common">Bicoloured deceiver</name>
    <name type="synonym">Laccaria laccata var. bicolor</name>
    <dbReference type="NCBI Taxonomy" id="486041"/>
    <lineage>
        <taxon>Eukaryota</taxon>
        <taxon>Fungi</taxon>
        <taxon>Dikarya</taxon>
        <taxon>Basidiomycota</taxon>
        <taxon>Agaricomycotina</taxon>
        <taxon>Agaricomycetes</taxon>
        <taxon>Agaricomycetidae</taxon>
        <taxon>Agaricales</taxon>
        <taxon>Agaricineae</taxon>
        <taxon>Hydnangiaceae</taxon>
        <taxon>Laccaria</taxon>
    </lineage>
</organism>
<dbReference type="AlphaFoldDB" id="B0CTN5"/>
<proteinExistence type="predicted"/>